<evidence type="ECO:0000313" key="3">
    <source>
        <dbReference type="Proteomes" id="UP000001593"/>
    </source>
</evidence>
<name>A7S5K2_NEMVE</name>
<feature type="domain" description="BEN" evidence="1">
    <location>
        <begin position="604"/>
        <end position="699"/>
    </location>
</feature>
<feature type="domain" description="BEN" evidence="1">
    <location>
        <begin position="172"/>
        <end position="269"/>
    </location>
</feature>
<proteinExistence type="predicted"/>
<sequence>MLPSRYGTSSLCFDYPVTLSYDEYQQACKKTQPTLFATALADKIFGSELLKISTLTGKDRTNRLGPNIVEAIKNDVLNRFASDAPREDREQIWLNCQQSLANRCKMLRFKEKNARFQASLRRKQPLNAPLVRQPLTSNPAIPYEQERKQAIEVITDEETDSEDLEDVMIGDDPNVTMSLADYKVIIKNHDPKSYVIALAEKLFGRAVLAEYTVTGRSNTPKLDKEILFAIKADVIERFASDRSPAEQESLWYECLLCLSTRCRTLRYRTLKNSEVRPGQGLSETSDITSIIIRDDVSEEIPKLVTVGDEPGVTLTTAQYQELGKLSHCNKFVIALAEMLFGVETLSTARVTNNPARSQLDPKILRAIKGEIIKRFGIGMTPYDQEKLWSDSFTSIALKCRTLRCARQKPHPDTNQAQLVRTTPFNTQSRAVTIHEATGARITTAQEALSSRDSGVTSPRFATGLPEDSSRVIIGGDPSVTLPRHKFDSLRTAHPNKYAIGLAENLFGREIMARSTVTGQGRTSRLDEKILCAIKADVLTYFAADNTPAQQEQLWAACIQSIAAKCKTLRYAKKHSQGPFSRQPDEDMTNTPTQPEKMEVLVGGYQDVTLPLDEFRQITVEIEPSNYAVALAVRLFPDEVLERAAAGEGTRSLDDTILKAIKADVLGRFAAEKTPEERDLIWDNCLAAITQRIRNPLLGKGKQI</sequence>
<dbReference type="PROSITE" id="PS51457">
    <property type="entry name" value="BEN"/>
    <property type="match status" value="5"/>
</dbReference>
<dbReference type="Proteomes" id="UP000001593">
    <property type="component" value="Unassembled WGS sequence"/>
</dbReference>
<feature type="domain" description="BEN" evidence="1">
    <location>
        <begin position="14"/>
        <end position="111"/>
    </location>
</feature>
<dbReference type="InParanoid" id="A7S5K2"/>
<feature type="domain" description="BEN" evidence="1">
    <location>
        <begin position="476"/>
        <end position="572"/>
    </location>
</feature>
<dbReference type="Gene3D" id="1.10.10.2590">
    <property type="entry name" value="BEN domain"/>
    <property type="match status" value="1"/>
</dbReference>
<dbReference type="SMART" id="SM01025">
    <property type="entry name" value="BEN"/>
    <property type="match status" value="5"/>
</dbReference>
<gene>
    <name evidence="2" type="ORF">NEMVEDRAFT_v1g243017</name>
</gene>
<evidence type="ECO:0000313" key="2">
    <source>
        <dbReference type="EMBL" id="EDO41024.1"/>
    </source>
</evidence>
<dbReference type="InterPro" id="IPR018379">
    <property type="entry name" value="BEN_domain"/>
</dbReference>
<dbReference type="AlphaFoldDB" id="A7S5K2"/>
<dbReference type="HOGENOM" id="CLU_392475_0_0_1"/>
<dbReference type="EMBL" id="DS469583">
    <property type="protein sequence ID" value="EDO41024.1"/>
    <property type="molecule type" value="Genomic_DNA"/>
</dbReference>
<keyword evidence="3" id="KW-1185">Reference proteome</keyword>
<protein>
    <recommendedName>
        <fullName evidence="1">BEN domain-containing protein</fullName>
    </recommendedName>
</protein>
<dbReference type="Pfam" id="PF10523">
    <property type="entry name" value="BEN"/>
    <property type="match status" value="1"/>
</dbReference>
<dbReference type="GO" id="GO:0003677">
    <property type="term" value="F:DNA binding"/>
    <property type="evidence" value="ECO:0007669"/>
    <property type="project" value="InterPro"/>
</dbReference>
<organism evidence="2 3">
    <name type="scientific">Nematostella vectensis</name>
    <name type="common">Starlet sea anemone</name>
    <dbReference type="NCBI Taxonomy" id="45351"/>
    <lineage>
        <taxon>Eukaryota</taxon>
        <taxon>Metazoa</taxon>
        <taxon>Cnidaria</taxon>
        <taxon>Anthozoa</taxon>
        <taxon>Hexacorallia</taxon>
        <taxon>Actiniaria</taxon>
        <taxon>Edwardsiidae</taxon>
        <taxon>Nematostella</taxon>
    </lineage>
</organism>
<feature type="domain" description="BEN" evidence="1">
    <location>
        <begin position="309"/>
        <end position="406"/>
    </location>
</feature>
<reference evidence="2 3" key="1">
    <citation type="journal article" date="2007" name="Science">
        <title>Sea anemone genome reveals ancestral eumetazoan gene repertoire and genomic organization.</title>
        <authorList>
            <person name="Putnam N.H."/>
            <person name="Srivastava M."/>
            <person name="Hellsten U."/>
            <person name="Dirks B."/>
            <person name="Chapman J."/>
            <person name="Salamov A."/>
            <person name="Terry A."/>
            <person name="Shapiro H."/>
            <person name="Lindquist E."/>
            <person name="Kapitonov V.V."/>
            <person name="Jurka J."/>
            <person name="Genikhovich G."/>
            <person name="Grigoriev I.V."/>
            <person name="Lucas S.M."/>
            <person name="Steele R.E."/>
            <person name="Finnerty J.R."/>
            <person name="Technau U."/>
            <person name="Martindale M.Q."/>
            <person name="Rokhsar D.S."/>
        </authorList>
    </citation>
    <scope>NUCLEOTIDE SEQUENCE [LARGE SCALE GENOMIC DNA]</scope>
    <source>
        <strain evidence="3">CH2 X CH6</strain>
    </source>
</reference>
<evidence type="ECO:0000259" key="1">
    <source>
        <dbReference type="PROSITE" id="PS51457"/>
    </source>
</evidence>
<accession>A7S5K2</accession>